<accession>A0A0T5VQ20</accession>
<dbReference type="GO" id="GO:0008483">
    <property type="term" value="F:transaminase activity"/>
    <property type="evidence" value="ECO:0007669"/>
    <property type="project" value="TreeGrafter"/>
</dbReference>
<gene>
    <name evidence="3" type="ORF">ASU31_10715</name>
</gene>
<evidence type="ECO:0000313" key="3">
    <source>
        <dbReference type="EMBL" id="KRT15971.1"/>
    </source>
</evidence>
<dbReference type="GO" id="GO:0030170">
    <property type="term" value="F:pyridoxal phosphate binding"/>
    <property type="evidence" value="ECO:0007669"/>
    <property type="project" value="TreeGrafter"/>
</dbReference>
<dbReference type="GO" id="GO:0000271">
    <property type="term" value="P:polysaccharide biosynthetic process"/>
    <property type="evidence" value="ECO:0007669"/>
    <property type="project" value="TreeGrafter"/>
</dbReference>
<name>A0A0T5VQ20_9SPHI</name>
<dbReference type="RefSeq" id="WP_057932321.1">
    <property type="nucleotide sequence ID" value="NZ_LMZQ01000006.1"/>
</dbReference>
<dbReference type="PANTHER" id="PTHR30244:SF34">
    <property type="entry name" value="DTDP-4-AMINO-4,6-DIDEOXYGALACTOSE TRANSAMINASE"/>
    <property type="match status" value="1"/>
</dbReference>
<proteinExistence type="inferred from homology"/>
<organism evidence="3 4">
    <name type="scientific">Pedobacter ginsenosidimutans</name>
    <dbReference type="NCBI Taxonomy" id="687842"/>
    <lineage>
        <taxon>Bacteria</taxon>
        <taxon>Pseudomonadati</taxon>
        <taxon>Bacteroidota</taxon>
        <taxon>Sphingobacteriia</taxon>
        <taxon>Sphingobacteriales</taxon>
        <taxon>Sphingobacteriaceae</taxon>
        <taxon>Pedobacter</taxon>
    </lineage>
</organism>
<dbReference type="InterPro" id="IPR015421">
    <property type="entry name" value="PyrdxlP-dep_Trfase_major"/>
</dbReference>
<reference evidence="3 4" key="1">
    <citation type="submission" date="2015-11" db="EMBL/GenBank/DDBJ databases">
        <title>Sequence of Pedobacter ginsenosidimutans.</title>
        <authorList>
            <person name="Carson E."/>
            <person name="Keyser V."/>
            <person name="Newman J."/>
            <person name="Miller J."/>
        </authorList>
    </citation>
    <scope>NUCLEOTIDE SEQUENCE [LARGE SCALE GENOMIC DNA]</scope>
    <source>
        <strain evidence="3 4">KACC 14530</strain>
    </source>
</reference>
<keyword evidence="2" id="KW-0663">Pyridoxal phosphate</keyword>
<dbReference type="SUPFAM" id="SSF53383">
    <property type="entry name" value="PLP-dependent transferases"/>
    <property type="match status" value="1"/>
</dbReference>
<dbReference type="InterPro" id="IPR015424">
    <property type="entry name" value="PyrdxlP-dep_Trfase"/>
</dbReference>
<dbReference type="Proteomes" id="UP000051950">
    <property type="component" value="Unassembled WGS sequence"/>
</dbReference>
<dbReference type="STRING" id="687842.ASU31_10715"/>
<keyword evidence="4" id="KW-1185">Reference proteome</keyword>
<evidence type="ECO:0008006" key="5">
    <source>
        <dbReference type="Google" id="ProtNLM"/>
    </source>
</evidence>
<dbReference type="PANTHER" id="PTHR30244">
    <property type="entry name" value="TRANSAMINASE"/>
    <property type="match status" value="1"/>
</dbReference>
<dbReference type="Gene3D" id="3.40.640.10">
    <property type="entry name" value="Type I PLP-dependent aspartate aminotransferase-like (Major domain)"/>
    <property type="match status" value="1"/>
</dbReference>
<evidence type="ECO:0000313" key="4">
    <source>
        <dbReference type="Proteomes" id="UP000051950"/>
    </source>
</evidence>
<comment type="caution">
    <text evidence="3">The sequence shown here is derived from an EMBL/GenBank/DDBJ whole genome shotgun (WGS) entry which is preliminary data.</text>
</comment>
<comment type="similarity">
    <text evidence="1 2">Belongs to the DegT/DnrJ/EryC1 family.</text>
</comment>
<evidence type="ECO:0000256" key="2">
    <source>
        <dbReference type="RuleBase" id="RU004508"/>
    </source>
</evidence>
<dbReference type="EMBL" id="LMZQ01000006">
    <property type="protein sequence ID" value="KRT15971.1"/>
    <property type="molecule type" value="Genomic_DNA"/>
</dbReference>
<dbReference type="Pfam" id="PF01041">
    <property type="entry name" value="DegT_DnrJ_EryC1"/>
    <property type="match status" value="1"/>
</dbReference>
<sequence>MIARGRLDIRFTELFKGALYCIGSACGFKKEQPQFPEGQLPCLSVRTGFYLILEALNLEPGDEILVADINIPDMFAIIAAYHLKVVPLTVDKNTLGISAGQIEAAVTPKTKLLLITHLFGAIMDAESLRNIAKLHNLIVIEDCAQAYDGIYKGDLKSDVVLFSFGLIKTNTALTGAILCIRNKQLLAAVKILNNRLPVQKGDRYFKKVINATLINMLTARWPFTIAYWLCNLFGKDFDALITGFSRGFPGAEVMKKIKYRPCYANLCMLQHKLRYFDQSRIYKRKELATRLLQDLDPQNIIGNANLRHTHWVIPIIATNPSLLIDKLRDKGFDATSKASSLIKIGFASLSSKTSNELTLQNLVYLPMNMKMSKKEVKQLNQLLLDNLLNGGGFSKSDQA</sequence>
<dbReference type="InterPro" id="IPR000653">
    <property type="entry name" value="DegT/StrS_aminotransferase"/>
</dbReference>
<dbReference type="AlphaFoldDB" id="A0A0T5VQ20"/>
<evidence type="ECO:0000256" key="1">
    <source>
        <dbReference type="ARBA" id="ARBA00037999"/>
    </source>
</evidence>
<protein>
    <recommendedName>
        <fullName evidence="5">DegT/DnrJ/EryC1/StrS aminotransferase</fullName>
    </recommendedName>
</protein>
<dbReference type="OrthoDB" id="9804264at2"/>